<dbReference type="KEGG" id="mpt:Mpe_A0391"/>
<evidence type="ECO:0008006" key="4">
    <source>
        <dbReference type="Google" id="ProtNLM"/>
    </source>
</evidence>
<feature type="signal peptide" evidence="1">
    <location>
        <begin position="1"/>
        <end position="23"/>
    </location>
</feature>
<evidence type="ECO:0000313" key="2">
    <source>
        <dbReference type="EMBL" id="ABM93353.1"/>
    </source>
</evidence>
<keyword evidence="1" id="KW-0732">Signal</keyword>
<dbReference type="EMBL" id="CP000555">
    <property type="protein sequence ID" value="ABM93353.1"/>
    <property type="molecule type" value="Genomic_DNA"/>
</dbReference>
<organism evidence="2 3">
    <name type="scientific">Methylibium petroleiphilum (strain ATCC BAA-1232 / LMG 22953 / PM1)</name>
    <dbReference type="NCBI Taxonomy" id="420662"/>
    <lineage>
        <taxon>Bacteria</taxon>
        <taxon>Pseudomonadati</taxon>
        <taxon>Pseudomonadota</taxon>
        <taxon>Betaproteobacteria</taxon>
        <taxon>Burkholderiales</taxon>
        <taxon>Sphaerotilaceae</taxon>
        <taxon>Methylibium</taxon>
    </lineage>
</organism>
<accession>A2SCR4</accession>
<evidence type="ECO:0000313" key="3">
    <source>
        <dbReference type="Proteomes" id="UP000000366"/>
    </source>
</evidence>
<sequence length="151" mass="16465">MQSLLSSLLVTLALVFVAAPAAANPPLTPSAVVGPWKKLSHTVVLDGRSMDSHAALLQQRPCAAQVVYEIHADGRYRLDASGSHCDDKYKRMQEKLYAKTQWKLEGQKFTTSATNFAVGQSYNVSVAGQRMTWVGTEGQGTLVFERVNPAK</sequence>
<dbReference type="HOGENOM" id="CLU_1729260_0_0_4"/>
<proteinExistence type="predicted"/>
<keyword evidence="3" id="KW-1185">Reference proteome</keyword>
<feature type="chain" id="PRO_5002646190" description="Lipocalin-like domain-containing protein" evidence="1">
    <location>
        <begin position="24"/>
        <end position="151"/>
    </location>
</feature>
<gene>
    <name evidence="2" type="ordered locus">Mpe_A0391</name>
</gene>
<dbReference type="Proteomes" id="UP000000366">
    <property type="component" value="Chromosome"/>
</dbReference>
<reference evidence="2 3" key="1">
    <citation type="journal article" date="2007" name="J. Bacteriol.">
        <title>Whole-genome analysis of the methyl tert-butyl ether-degrading beta-proteobacterium Methylibium petroleiphilum PM1.</title>
        <authorList>
            <person name="Kane S.R."/>
            <person name="Chakicherla A.Y."/>
            <person name="Chain P.S.G."/>
            <person name="Schmidt R."/>
            <person name="Shin M.W."/>
            <person name="Legler T.C."/>
            <person name="Scow K.M."/>
            <person name="Larimer F.W."/>
            <person name="Lucas S.M."/>
            <person name="Richardson P.M."/>
            <person name="Hristova K.R."/>
        </authorList>
    </citation>
    <scope>NUCLEOTIDE SEQUENCE [LARGE SCALE GENOMIC DNA]</scope>
    <source>
        <strain evidence="3">ATCC BAA-1232 / LMG 22953 / PM1</strain>
    </source>
</reference>
<protein>
    <recommendedName>
        <fullName evidence="4">Lipocalin-like domain-containing protein</fullName>
    </recommendedName>
</protein>
<dbReference type="STRING" id="420662.Mpe_A0391"/>
<name>A2SCR4_METPP</name>
<dbReference type="AlphaFoldDB" id="A2SCR4"/>
<evidence type="ECO:0000256" key="1">
    <source>
        <dbReference type="SAM" id="SignalP"/>
    </source>
</evidence>
<dbReference type="RefSeq" id="WP_011827991.1">
    <property type="nucleotide sequence ID" value="NC_008825.1"/>
</dbReference>